<keyword evidence="2" id="KW-1185">Reference proteome</keyword>
<reference evidence="1 2" key="1">
    <citation type="journal article" date="2014" name="BMC Genomics">
        <title>Genome sequencing of four Aureobasidium pullulans varieties: biotechnological potential, stress tolerance, and description of new species.</title>
        <authorList>
            <person name="Gostin Ar C."/>
            <person name="Ohm R.A."/>
            <person name="Kogej T."/>
            <person name="Sonjak S."/>
            <person name="Turk M."/>
            <person name="Zajc J."/>
            <person name="Zalar P."/>
            <person name="Grube M."/>
            <person name="Sun H."/>
            <person name="Han J."/>
            <person name="Sharma A."/>
            <person name="Chiniquy J."/>
            <person name="Ngan C.Y."/>
            <person name="Lipzen A."/>
            <person name="Barry K."/>
            <person name="Grigoriev I.V."/>
            <person name="Gunde-Cimerman N."/>
        </authorList>
    </citation>
    <scope>NUCLEOTIDE SEQUENCE [LARGE SCALE GENOMIC DNA]</scope>
    <source>
        <strain evidence="1 2">EXF-150</strain>
    </source>
</reference>
<evidence type="ECO:0000313" key="1">
    <source>
        <dbReference type="EMBL" id="KEQ88583.1"/>
    </source>
</evidence>
<dbReference type="HOGENOM" id="CLU_2170574_0_0_1"/>
<name>A0A074XSL1_AURPU</name>
<protein>
    <submittedName>
        <fullName evidence="1">Uncharacterized protein</fullName>
    </submittedName>
</protein>
<dbReference type="GeneID" id="40746987"/>
<dbReference type="EMBL" id="KL584975">
    <property type="protein sequence ID" value="KEQ88583.1"/>
    <property type="molecule type" value="Genomic_DNA"/>
</dbReference>
<proteinExistence type="predicted"/>
<evidence type="ECO:0000313" key="2">
    <source>
        <dbReference type="Proteomes" id="UP000030706"/>
    </source>
</evidence>
<dbReference type="AlphaFoldDB" id="A0A074XSL1"/>
<dbReference type="RefSeq" id="XP_029764770.1">
    <property type="nucleotide sequence ID" value="XM_029904681.1"/>
</dbReference>
<accession>A0A074XSL1</accession>
<organism evidence="1 2">
    <name type="scientific">Aureobasidium pullulans EXF-150</name>
    <dbReference type="NCBI Taxonomy" id="1043002"/>
    <lineage>
        <taxon>Eukaryota</taxon>
        <taxon>Fungi</taxon>
        <taxon>Dikarya</taxon>
        <taxon>Ascomycota</taxon>
        <taxon>Pezizomycotina</taxon>
        <taxon>Dothideomycetes</taxon>
        <taxon>Dothideomycetidae</taxon>
        <taxon>Dothideales</taxon>
        <taxon>Saccotheciaceae</taxon>
        <taxon>Aureobasidium</taxon>
    </lineage>
</organism>
<sequence length="110" mass="12554">MVMSRKCVPPLLLHSSMSPATDTDRHSLQSIVKAQGAITNYRPFVELNFFQLISRFIHNLFKWLPPSFTTSPRSCHTSHCRSFSRRSQLPASLVLAPLLNLHYLSFVRGL</sequence>
<dbReference type="Proteomes" id="UP000030706">
    <property type="component" value="Unassembled WGS sequence"/>
</dbReference>
<gene>
    <name evidence="1" type="ORF">M438DRAFT_342159</name>
</gene>